<dbReference type="CDD" id="cd16917">
    <property type="entry name" value="HATPase_UhpB-NarQ-NarX-like"/>
    <property type="match status" value="1"/>
</dbReference>
<evidence type="ECO:0000256" key="4">
    <source>
        <dbReference type="ARBA" id="ARBA00022777"/>
    </source>
</evidence>
<evidence type="ECO:0000256" key="5">
    <source>
        <dbReference type="ARBA" id="ARBA00023012"/>
    </source>
</evidence>
<dbReference type="Pfam" id="PF02518">
    <property type="entry name" value="HATPase_c"/>
    <property type="match status" value="1"/>
</dbReference>
<evidence type="ECO:0000256" key="3">
    <source>
        <dbReference type="ARBA" id="ARBA00022679"/>
    </source>
</evidence>
<reference evidence="7 8" key="1">
    <citation type="submission" date="2019-03" db="EMBL/GenBank/DDBJ databases">
        <title>Empedobacter tilapiae sp. nov., isolated from an intestine of Nile tilapia Oreochromis niloticus.</title>
        <authorList>
            <person name="Kim Y.-O."/>
            <person name="Yoon J.-H."/>
        </authorList>
    </citation>
    <scope>NUCLEOTIDE SEQUENCE [LARGE SCALE GENOMIC DNA]</scope>
    <source>
        <strain evidence="7 8">MRS2</strain>
    </source>
</reference>
<dbReference type="PANTHER" id="PTHR24421">
    <property type="entry name" value="NITRATE/NITRITE SENSOR PROTEIN NARX-RELATED"/>
    <property type="match status" value="1"/>
</dbReference>
<evidence type="ECO:0000256" key="2">
    <source>
        <dbReference type="ARBA" id="ARBA00012438"/>
    </source>
</evidence>
<dbReference type="InterPro" id="IPR036890">
    <property type="entry name" value="HATPase_C_sf"/>
</dbReference>
<keyword evidence="3" id="KW-0808">Transferase</keyword>
<dbReference type="Gene3D" id="3.30.565.10">
    <property type="entry name" value="Histidine kinase-like ATPase, C-terminal domain"/>
    <property type="match status" value="1"/>
</dbReference>
<name>A0A4Z1AYN3_9FLAO</name>
<evidence type="ECO:0000313" key="7">
    <source>
        <dbReference type="EMBL" id="TGN22526.1"/>
    </source>
</evidence>
<accession>A0A4Z1AYN3</accession>
<gene>
    <name evidence="7" type="ORF">E4J94_15890</name>
</gene>
<dbReference type="PANTHER" id="PTHR24421:SF10">
    <property type="entry name" value="NITRATE_NITRITE SENSOR PROTEIN NARQ"/>
    <property type="match status" value="1"/>
</dbReference>
<evidence type="ECO:0000259" key="6">
    <source>
        <dbReference type="Pfam" id="PF02518"/>
    </source>
</evidence>
<dbReference type="GO" id="GO:0004673">
    <property type="term" value="F:protein histidine kinase activity"/>
    <property type="evidence" value="ECO:0007669"/>
    <property type="project" value="UniProtKB-EC"/>
</dbReference>
<dbReference type="GO" id="GO:0000160">
    <property type="term" value="P:phosphorelay signal transduction system"/>
    <property type="evidence" value="ECO:0007669"/>
    <property type="project" value="UniProtKB-KW"/>
</dbReference>
<evidence type="ECO:0000313" key="8">
    <source>
        <dbReference type="Proteomes" id="UP000297998"/>
    </source>
</evidence>
<dbReference type="SUPFAM" id="SSF55874">
    <property type="entry name" value="ATPase domain of HSP90 chaperone/DNA topoisomerase II/histidine kinase"/>
    <property type="match status" value="1"/>
</dbReference>
<dbReference type="RefSeq" id="WP_135836772.1">
    <property type="nucleotide sequence ID" value="NZ_SRPE01000014.1"/>
</dbReference>
<keyword evidence="4" id="KW-0418">Kinase</keyword>
<organism evidence="7 8">
    <name type="scientific">Empedobacter tilapiae</name>
    <dbReference type="NCBI Taxonomy" id="2491114"/>
    <lineage>
        <taxon>Bacteria</taxon>
        <taxon>Pseudomonadati</taxon>
        <taxon>Bacteroidota</taxon>
        <taxon>Flavobacteriia</taxon>
        <taxon>Flavobacteriales</taxon>
        <taxon>Weeksellaceae</taxon>
        <taxon>Empedobacter</taxon>
    </lineage>
</organism>
<dbReference type="Gene3D" id="1.20.5.1930">
    <property type="match status" value="1"/>
</dbReference>
<comment type="caution">
    <text evidence="7">The sequence shown here is derived from an EMBL/GenBank/DDBJ whole genome shotgun (WGS) entry which is preliminary data.</text>
</comment>
<dbReference type="AlphaFoldDB" id="A0A4Z1AYN3"/>
<dbReference type="OrthoDB" id="9778366at2"/>
<feature type="domain" description="Histidine kinase/HSP90-like ATPase" evidence="6">
    <location>
        <begin position="114"/>
        <end position="186"/>
    </location>
</feature>
<evidence type="ECO:0000256" key="1">
    <source>
        <dbReference type="ARBA" id="ARBA00000085"/>
    </source>
</evidence>
<dbReference type="EMBL" id="SRPE01000014">
    <property type="protein sequence ID" value="TGN22526.1"/>
    <property type="molecule type" value="Genomic_DNA"/>
</dbReference>
<dbReference type="InterPro" id="IPR003594">
    <property type="entry name" value="HATPase_dom"/>
</dbReference>
<keyword evidence="8" id="KW-1185">Reference proteome</keyword>
<dbReference type="Proteomes" id="UP000297998">
    <property type="component" value="Unassembled WGS sequence"/>
</dbReference>
<keyword evidence="5" id="KW-0902">Two-component regulatory system</keyword>
<protein>
    <recommendedName>
        <fullName evidence="2">histidine kinase</fullName>
        <ecNumber evidence="2">2.7.13.3</ecNumber>
    </recommendedName>
</protein>
<dbReference type="InterPro" id="IPR050482">
    <property type="entry name" value="Sensor_HK_TwoCompSys"/>
</dbReference>
<dbReference type="EC" id="2.7.13.3" evidence="2"/>
<sequence length="198" mass="22872">MSHEYTLQLKEATLQSLEEERKRFANDLHDAIIGKMTAIRYGLQMQIPIEKIDDILGECIEDSRRLSHNLYPPLLKESSLNDLIQQCISLYKTGYEINYYTDIRRDIKWSEEQKLHLVRILQELITNTRKHANASKINITIKVTNCVILLYSDNGCVLQTPKYTGLGLDSIKDRVAQLKGKVKFYPSLNGFRTLIVIS</sequence>
<proteinExistence type="predicted"/>
<comment type="catalytic activity">
    <reaction evidence="1">
        <text>ATP + protein L-histidine = ADP + protein N-phospho-L-histidine.</text>
        <dbReference type="EC" id="2.7.13.3"/>
    </reaction>
</comment>